<gene>
    <name evidence="2" type="ORF">CERZMDRAFT_99345</name>
</gene>
<dbReference type="OrthoDB" id="10344595at2759"/>
<dbReference type="Proteomes" id="UP000799539">
    <property type="component" value="Unassembled WGS sequence"/>
</dbReference>
<evidence type="ECO:0000256" key="1">
    <source>
        <dbReference type="SAM" id="MobiDB-lite"/>
    </source>
</evidence>
<evidence type="ECO:0000313" key="3">
    <source>
        <dbReference type="Proteomes" id="UP000799539"/>
    </source>
</evidence>
<name>A0A6A6FBH3_9PEZI</name>
<proteinExistence type="predicted"/>
<feature type="compositionally biased region" description="Polar residues" evidence="1">
    <location>
        <begin position="149"/>
        <end position="161"/>
    </location>
</feature>
<feature type="compositionally biased region" description="Low complexity" evidence="1">
    <location>
        <begin position="1"/>
        <end position="16"/>
    </location>
</feature>
<feature type="compositionally biased region" description="Basic and acidic residues" evidence="1">
    <location>
        <begin position="111"/>
        <end position="120"/>
    </location>
</feature>
<dbReference type="EMBL" id="ML992680">
    <property type="protein sequence ID" value="KAF2210737.1"/>
    <property type="molecule type" value="Genomic_DNA"/>
</dbReference>
<accession>A0A6A6FBH3</accession>
<feature type="region of interest" description="Disordered" evidence="1">
    <location>
        <begin position="1"/>
        <end position="45"/>
    </location>
</feature>
<keyword evidence="3" id="KW-1185">Reference proteome</keyword>
<feature type="compositionally biased region" description="Polar residues" evidence="1">
    <location>
        <begin position="88"/>
        <end position="101"/>
    </location>
</feature>
<sequence length="189" mass="21442">MYSLFNSSSQSLSSRSGHAERRHRNSIDRHSLQPLLPDHGTDERRYYRSAEFQQALVEHQMQRTQTPPLPPSPATEQTRHRLSRYSFRRQSTAGSRSSTSLVMLDGATSPEDGHREDSEQRGQLGSEPDVQSSPYSALVPTQRRPPATTAGSNHSSVSEQRPTSKHLVPRIHLNDVAPLLKRMRHIRKF</sequence>
<dbReference type="AlphaFoldDB" id="A0A6A6FBH3"/>
<organism evidence="2 3">
    <name type="scientific">Cercospora zeae-maydis SCOH1-5</name>
    <dbReference type="NCBI Taxonomy" id="717836"/>
    <lineage>
        <taxon>Eukaryota</taxon>
        <taxon>Fungi</taxon>
        <taxon>Dikarya</taxon>
        <taxon>Ascomycota</taxon>
        <taxon>Pezizomycotina</taxon>
        <taxon>Dothideomycetes</taxon>
        <taxon>Dothideomycetidae</taxon>
        <taxon>Mycosphaerellales</taxon>
        <taxon>Mycosphaerellaceae</taxon>
        <taxon>Cercospora</taxon>
    </lineage>
</organism>
<reference evidence="2" key="1">
    <citation type="journal article" date="2020" name="Stud. Mycol.">
        <title>101 Dothideomycetes genomes: a test case for predicting lifestyles and emergence of pathogens.</title>
        <authorList>
            <person name="Haridas S."/>
            <person name="Albert R."/>
            <person name="Binder M."/>
            <person name="Bloem J."/>
            <person name="Labutti K."/>
            <person name="Salamov A."/>
            <person name="Andreopoulos B."/>
            <person name="Baker S."/>
            <person name="Barry K."/>
            <person name="Bills G."/>
            <person name="Bluhm B."/>
            <person name="Cannon C."/>
            <person name="Castanera R."/>
            <person name="Culley D."/>
            <person name="Daum C."/>
            <person name="Ezra D."/>
            <person name="Gonzalez J."/>
            <person name="Henrissat B."/>
            <person name="Kuo A."/>
            <person name="Liang C."/>
            <person name="Lipzen A."/>
            <person name="Lutzoni F."/>
            <person name="Magnuson J."/>
            <person name="Mondo S."/>
            <person name="Nolan M."/>
            <person name="Ohm R."/>
            <person name="Pangilinan J."/>
            <person name="Park H.-J."/>
            <person name="Ramirez L."/>
            <person name="Alfaro M."/>
            <person name="Sun H."/>
            <person name="Tritt A."/>
            <person name="Yoshinaga Y."/>
            <person name="Zwiers L.-H."/>
            <person name="Turgeon B."/>
            <person name="Goodwin S."/>
            <person name="Spatafora J."/>
            <person name="Crous P."/>
            <person name="Grigoriev I."/>
        </authorList>
    </citation>
    <scope>NUCLEOTIDE SEQUENCE</scope>
    <source>
        <strain evidence="2">SCOH1-5</strain>
    </source>
</reference>
<evidence type="ECO:0000313" key="2">
    <source>
        <dbReference type="EMBL" id="KAF2210737.1"/>
    </source>
</evidence>
<feature type="region of interest" description="Disordered" evidence="1">
    <location>
        <begin position="59"/>
        <end position="170"/>
    </location>
</feature>
<protein>
    <submittedName>
        <fullName evidence="2">Uncharacterized protein</fullName>
    </submittedName>
</protein>